<gene>
    <name evidence="4" type="ORF">PV07_12411</name>
</gene>
<dbReference type="PANTHER" id="PTHR24321:SF8">
    <property type="entry name" value="ESTRADIOL 17-BETA-DEHYDROGENASE 8-RELATED"/>
    <property type="match status" value="1"/>
</dbReference>
<dbReference type="STRING" id="569365.A0A0D2BU35"/>
<evidence type="ECO:0000256" key="2">
    <source>
        <dbReference type="ARBA" id="ARBA00022857"/>
    </source>
</evidence>
<dbReference type="PROSITE" id="PS00061">
    <property type="entry name" value="ADH_SHORT"/>
    <property type="match status" value="1"/>
</dbReference>
<dbReference type="Pfam" id="PF13561">
    <property type="entry name" value="adh_short_C2"/>
    <property type="match status" value="1"/>
</dbReference>
<dbReference type="SUPFAM" id="SSF51735">
    <property type="entry name" value="NAD(P)-binding Rossmann-fold domains"/>
    <property type="match status" value="1"/>
</dbReference>
<dbReference type="Gene3D" id="3.40.50.720">
    <property type="entry name" value="NAD(P)-binding Rossmann-like Domain"/>
    <property type="match status" value="1"/>
</dbReference>
<dbReference type="AlphaFoldDB" id="A0A0D2BU35"/>
<reference evidence="4 5" key="1">
    <citation type="submission" date="2015-01" db="EMBL/GenBank/DDBJ databases">
        <title>The Genome Sequence of Cladophialophora immunda CBS83496.</title>
        <authorList>
            <consortium name="The Broad Institute Genomics Platform"/>
            <person name="Cuomo C."/>
            <person name="de Hoog S."/>
            <person name="Gorbushina A."/>
            <person name="Stielow B."/>
            <person name="Teixiera M."/>
            <person name="Abouelleil A."/>
            <person name="Chapman S.B."/>
            <person name="Priest M."/>
            <person name="Young S.K."/>
            <person name="Wortman J."/>
            <person name="Nusbaum C."/>
            <person name="Birren B."/>
        </authorList>
    </citation>
    <scope>NUCLEOTIDE SEQUENCE [LARGE SCALE GENOMIC DNA]</scope>
    <source>
        <strain evidence="4 5">CBS 83496</strain>
    </source>
</reference>
<keyword evidence="2" id="KW-0521">NADP</keyword>
<dbReference type="InterPro" id="IPR020904">
    <property type="entry name" value="Sc_DH/Rdtase_CS"/>
</dbReference>
<organism evidence="4 5">
    <name type="scientific">Cladophialophora immunda</name>
    <dbReference type="NCBI Taxonomy" id="569365"/>
    <lineage>
        <taxon>Eukaryota</taxon>
        <taxon>Fungi</taxon>
        <taxon>Dikarya</taxon>
        <taxon>Ascomycota</taxon>
        <taxon>Pezizomycotina</taxon>
        <taxon>Eurotiomycetes</taxon>
        <taxon>Chaetothyriomycetidae</taxon>
        <taxon>Chaetothyriales</taxon>
        <taxon>Herpotrichiellaceae</taxon>
        <taxon>Cladophialophora</taxon>
    </lineage>
</organism>
<evidence type="ECO:0000256" key="1">
    <source>
        <dbReference type="ARBA" id="ARBA00006484"/>
    </source>
</evidence>
<dbReference type="EMBL" id="KN847047">
    <property type="protein sequence ID" value="KIW22533.1"/>
    <property type="molecule type" value="Genomic_DNA"/>
</dbReference>
<dbReference type="CDD" id="cd05233">
    <property type="entry name" value="SDR_c"/>
    <property type="match status" value="1"/>
</dbReference>
<evidence type="ECO:0000256" key="3">
    <source>
        <dbReference type="ARBA" id="ARBA00023002"/>
    </source>
</evidence>
<dbReference type="RefSeq" id="XP_016242749.1">
    <property type="nucleotide sequence ID" value="XM_016399937.1"/>
</dbReference>
<dbReference type="FunFam" id="3.40.50.720:FF:000084">
    <property type="entry name" value="Short-chain dehydrogenase reductase"/>
    <property type="match status" value="1"/>
</dbReference>
<sequence length="258" mass="26888">MAQLQGKVIAITGGASGIGAATALECAARGASGLSLCDVNEDALKKVVDQIQAKGVKVIGRRVDVSDSDQVDAWIAETVKEFGRLDGAANIAGVETKPGGKVFANIVDITNDHWDFIMKINLTGLFYCLRAELRAMDRGASILNVASLAGLMGRPGIGAYSTSKHGVVGLTRTAAKEVGERGIRVNALAPGPIETPMLERLLTDGGKSERPVTNTYKTLPLQRLGTAQDMAKTICFALSDDSSYTTGATFSADGGVAC</sequence>
<dbReference type="InterPro" id="IPR002347">
    <property type="entry name" value="SDR_fam"/>
</dbReference>
<comment type="similarity">
    <text evidence="1">Belongs to the short-chain dehydrogenases/reductases (SDR) family.</text>
</comment>
<evidence type="ECO:0000313" key="4">
    <source>
        <dbReference type="EMBL" id="KIW22533.1"/>
    </source>
</evidence>
<evidence type="ECO:0000313" key="5">
    <source>
        <dbReference type="Proteomes" id="UP000054466"/>
    </source>
</evidence>
<dbReference type="GO" id="GO:0016491">
    <property type="term" value="F:oxidoreductase activity"/>
    <property type="evidence" value="ECO:0007669"/>
    <property type="project" value="UniProtKB-KW"/>
</dbReference>
<name>A0A0D2BU35_9EURO</name>
<dbReference type="PRINTS" id="PR00081">
    <property type="entry name" value="GDHRDH"/>
</dbReference>
<dbReference type="InterPro" id="IPR036291">
    <property type="entry name" value="NAD(P)-bd_dom_sf"/>
</dbReference>
<dbReference type="PANTHER" id="PTHR24321">
    <property type="entry name" value="DEHYDROGENASES, SHORT CHAIN"/>
    <property type="match status" value="1"/>
</dbReference>
<dbReference type="GeneID" id="27351605"/>
<keyword evidence="5" id="KW-1185">Reference proteome</keyword>
<keyword evidence="3" id="KW-0560">Oxidoreductase</keyword>
<dbReference type="VEuPathDB" id="FungiDB:PV07_12411"/>
<dbReference type="PRINTS" id="PR00080">
    <property type="entry name" value="SDRFAMILY"/>
</dbReference>
<dbReference type="OrthoDB" id="1669814at2759"/>
<dbReference type="Proteomes" id="UP000054466">
    <property type="component" value="Unassembled WGS sequence"/>
</dbReference>
<protein>
    <recommendedName>
        <fullName evidence="6">3-oxoacyl-[acyl-carrier-protein] reductase</fullName>
    </recommendedName>
</protein>
<accession>A0A0D2BU35</accession>
<proteinExistence type="inferred from homology"/>
<evidence type="ECO:0008006" key="6">
    <source>
        <dbReference type="Google" id="ProtNLM"/>
    </source>
</evidence>
<dbReference type="HOGENOM" id="CLU_010194_1_0_1"/>